<sequence length="446" mass="44468">MLLVVSCMAAVGAAAGSDASPSAVPSAFPPSATPSAGAPAGAKILATGILDAASATQPSAPPWQYTSTAATTSAPAPSASDLSQVTATGPGRPTPHPSRVPTRQVTTAPPSSGPSSAPVPMATSGGTAPSTSAPAPTASVPSPASVPTVTSSSTPPAAPTPRPTLTSASPTAGPVPSPTQTAVGTTVPPAPAGFTTVFSDSFDGPAGSAPSSRNWFFETAPYFGANEWTTSTSNAYLDGSGDLVIQANESSGKWTSAEIQTMRDDFAAPPGGKLELTASVEMPYPADALGYWPAFWAAGAPMRSGGTWPASGEIDMLESENGLNGAAQTFHFGASSHLGGRLVSCPAPSACLTGYHTYSVLIDRTNTSAETLRFLIDGTAQATYTEAQVGTVAWQAAVDHGFFILLDLAMGGSSPDRACGCTTPTAATAPGGAMRVGYVAVYQNPA</sequence>
<name>A0A6P2C6M7_9ACTN</name>
<comment type="similarity">
    <text evidence="1">Belongs to the glycosyl hydrolase 16 family.</text>
</comment>
<keyword evidence="3" id="KW-0732">Signal</keyword>
<evidence type="ECO:0000256" key="1">
    <source>
        <dbReference type="ARBA" id="ARBA00006865"/>
    </source>
</evidence>
<dbReference type="PROSITE" id="PS51762">
    <property type="entry name" value="GH16_2"/>
    <property type="match status" value="1"/>
</dbReference>
<keyword evidence="6" id="KW-1185">Reference proteome</keyword>
<accession>A0A6P2C6M7</accession>
<protein>
    <submittedName>
        <fullName evidence="5">Glycosyl hydrolase family protein</fullName>
    </submittedName>
</protein>
<feature type="compositionally biased region" description="Low complexity" evidence="2">
    <location>
        <begin position="15"/>
        <end position="26"/>
    </location>
</feature>
<feature type="compositionally biased region" description="Low complexity" evidence="2">
    <location>
        <begin position="66"/>
        <end position="80"/>
    </location>
</feature>
<dbReference type="GO" id="GO:0004553">
    <property type="term" value="F:hydrolase activity, hydrolyzing O-glycosyl compounds"/>
    <property type="evidence" value="ECO:0007669"/>
    <property type="project" value="InterPro"/>
</dbReference>
<evidence type="ECO:0000259" key="4">
    <source>
        <dbReference type="PROSITE" id="PS51762"/>
    </source>
</evidence>
<proteinExistence type="inferred from homology"/>
<dbReference type="AlphaFoldDB" id="A0A6P2C6M7"/>
<keyword evidence="5" id="KW-0378">Hydrolase</keyword>
<evidence type="ECO:0000256" key="3">
    <source>
        <dbReference type="SAM" id="SignalP"/>
    </source>
</evidence>
<gene>
    <name evidence="5" type="ORF">EAS64_01550</name>
</gene>
<dbReference type="GO" id="GO:0005975">
    <property type="term" value="P:carbohydrate metabolic process"/>
    <property type="evidence" value="ECO:0007669"/>
    <property type="project" value="InterPro"/>
</dbReference>
<evidence type="ECO:0000256" key="2">
    <source>
        <dbReference type="SAM" id="MobiDB-lite"/>
    </source>
</evidence>
<dbReference type="InterPro" id="IPR013320">
    <property type="entry name" value="ConA-like_dom_sf"/>
</dbReference>
<feature type="region of interest" description="Disordered" evidence="2">
    <location>
        <begin position="15"/>
        <end position="39"/>
    </location>
</feature>
<evidence type="ECO:0000313" key="5">
    <source>
        <dbReference type="EMBL" id="TVZ06155.1"/>
    </source>
</evidence>
<organism evidence="5 6">
    <name type="scientific">Trebonia kvetii</name>
    <dbReference type="NCBI Taxonomy" id="2480626"/>
    <lineage>
        <taxon>Bacteria</taxon>
        <taxon>Bacillati</taxon>
        <taxon>Actinomycetota</taxon>
        <taxon>Actinomycetes</taxon>
        <taxon>Streptosporangiales</taxon>
        <taxon>Treboniaceae</taxon>
        <taxon>Trebonia</taxon>
    </lineage>
</organism>
<dbReference type="SUPFAM" id="SSF49899">
    <property type="entry name" value="Concanavalin A-like lectins/glucanases"/>
    <property type="match status" value="1"/>
</dbReference>
<comment type="caution">
    <text evidence="5">The sequence shown here is derived from an EMBL/GenBank/DDBJ whole genome shotgun (WGS) entry which is preliminary data.</text>
</comment>
<feature type="compositionally biased region" description="Low complexity" evidence="2">
    <location>
        <begin position="163"/>
        <end position="172"/>
    </location>
</feature>
<dbReference type="Proteomes" id="UP000460272">
    <property type="component" value="Unassembled WGS sequence"/>
</dbReference>
<feature type="chain" id="PRO_5026674468" evidence="3">
    <location>
        <begin position="20"/>
        <end position="446"/>
    </location>
</feature>
<dbReference type="InterPro" id="IPR050546">
    <property type="entry name" value="Glycosyl_Hydrlase_16"/>
</dbReference>
<feature type="compositionally biased region" description="Low complexity" evidence="2">
    <location>
        <begin position="105"/>
        <end position="155"/>
    </location>
</feature>
<reference evidence="5 6" key="1">
    <citation type="submission" date="2018-11" db="EMBL/GenBank/DDBJ databases">
        <title>Trebonia kvetii gen.nov., sp.nov., a novel acidophilic actinobacterium, and proposal of the new actinobacterial family Treboniaceae fam. nov.</title>
        <authorList>
            <person name="Rapoport D."/>
            <person name="Sagova-Mareckova M."/>
            <person name="Sedlacek I."/>
            <person name="Provaznik J."/>
            <person name="Kralova S."/>
            <person name="Pavlinic D."/>
            <person name="Benes V."/>
            <person name="Kopecky J."/>
        </authorList>
    </citation>
    <scope>NUCLEOTIDE SEQUENCE [LARGE SCALE GENOMIC DNA]</scope>
    <source>
        <strain evidence="5 6">15Tr583</strain>
    </source>
</reference>
<feature type="region of interest" description="Disordered" evidence="2">
    <location>
        <begin position="55"/>
        <end position="188"/>
    </location>
</feature>
<dbReference type="PANTHER" id="PTHR10963:SF55">
    <property type="entry name" value="GLYCOSIDE HYDROLASE FAMILY 16 PROTEIN"/>
    <property type="match status" value="1"/>
</dbReference>
<feature type="signal peptide" evidence="3">
    <location>
        <begin position="1"/>
        <end position="19"/>
    </location>
</feature>
<dbReference type="PANTHER" id="PTHR10963">
    <property type="entry name" value="GLYCOSYL HYDROLASE-RELATED"/>
    <property type="match status" value="1"/>
</dbReference>
<dbReference type="InterPro" id="IPR000757">
    <property type="entry name" value="Beta-glucanase-like"/>
</dbReference>
<dbReference type="Gene3D" id="2.60.120.200">
    <property type="match status" value="1"/>
</dbReference>
<dbReference type="Pfam" id="PF26113">
    <property type="entry name" value="GH16_XgeA"/>
    <property type="match status" value="1"/>
</dbReference>
<feature type="domain" description="GH16" evidence="4">
    <location>
        <begin position="180"/>
        <end position="446"/>
    </location>
</feature>
<evidence type="ECO:0000313" key="6">
    <source>
        <dbReference type="Proteomes" id="UP000460272"/>
    </source>
</evidence>
<dbReference type="EMBL" id="RPFW01000001">
    <property type="protein sequence ID" value="TVZ06155.1"/>
    <property type="molecule type" value="Genomic_DNA"/>
</dbReference>